<dbReference type="Pfam" id="PF07729">
    <property type="entry name" value="FCD"/>
    <property type="match status" value="1"/>
</dbReference>
<protein>
    <submittedName>
        <fullName evidence="5">GntR family transcriptional regulator</fullName>
    </submittedName>
</protein>
<dbReference type="KEGG" id="rbg:BG454_11760"/>
<dbReference type="InterPro" id="IPR036390">
    <property type="entry name" value="WH_DNA-bd_sf"/>
</dbReference>
<dbReference type="Pfam" id="PF00392">
    <property type="entry name" value="GntR"/>
    <property type="match status" value="1"/>
</dbReference>
<dbReference type="SMART" id="SM00895">
    <property type="entry name" value="FCD"/>
    <property type="match status" value="1"/>
</dbReference>
<dbReference type="Gene3D" id="1.10.10.10">
    <property type="entry name" value="Winged helix-like DNA-binding domain superfamily/Winged helix DNA-binding domain"/>
    <property type="match status" value="1"/>
</dbReference>
<dbReference type="EMBL" id="CP024899">
    <property type="protein sequence ID" value="ATX66409.1"/>
    <property type="molecule type" value="Genomic_DNA"/>
</dbReference>
<dbReference type="InterPro" id="IPR000524">
    <property type="entry name" value="Tscrpt_reg_HTH_GntR"/>
</dbReference>
<dbReference type="PANTHER" id="PTHR43537:SF39">
    <property type="entry name" value="HTH-TYPE TRANSCRIPTIONAL REGULATOR MCBR"/>
    <property type="match status" value="1"/>
</dbReference>
<dbReference type="InterPro" id="IPR011711">
    <property type="entry name" value="GntR_C"/>
</dbReference>
<sequence>MTDRLPAHQIAYLSLRDMVLFGELAPGAAVTIEGLVQQLGLGMTPVREAIRRLIAEGALQLLGNRRVCVPKLDMRALADLGYMREAVEVRLAQQALPECSDDIVARLHAIDSRLDGAIARGDTPAYLRENHGFHFTLYACAGSHVLEAVAASLWLRFGPSLRVVCLGLEGARGGAVQGRDLQQPDNHKRALSAIEAGDPAALSAAIAADIAQGVANIQAGLEAGVYGLPS</sequence>
<evidence type="ECO:0000256" key="1">
    <source>
        <dbReference type="ARBA" id="ARBA00023015"/>
    </source>
</evidence>
<evidence type="ECO:0000313" key="6">
    <source>
        <dbReference type="Proteomes" id="UP000228948"/>
    </source>
</evidence>
<organism evidence="5 6">
    <name type="scientific">Roseinatronobacter bogoriensis subsp. barguzinensis</name>
    <dbReference type="NCBI Taxonomy" id="441209"/>
    <lineage>
        <taxon>Bacteria</taxon>
        <taxon>Pseudomonadati</taxon>
        <taxon>Pseudomonadota</taxon>
        <taxon>Alphaproteobacteria</taxon>
        <taxon>Rhodobacterales</taxon>
        <taxon>Paracoccaceae</taxon>
        <taxon>Roseinatronobacter</taxon>
    </lineage>
</organism>
<dbReference type="OrthoDB" id="9815654at2"/>
<dbReference type="AlphaFoldDB" id="A0A2K8KAC8"/>
<name>A0A2K8KAC8_9RHOB</name>
<dbReference type="GO" id="GO:0003677">
    <property type="term" value="F:DNA binding"/>
    <property type="evidence" value="ECO:0007669"/>
    <property type="project" value="UniProtKB-KW"/>
</dbReference>
<evidence type="ECO:0000313" key="5">
    <source>
        <dbReference type="EMBL" id="ATX66409.1"/>
    </source>
</evidence>
<gene>
    <name evidence="5" type="ORF">BG454_11760</name>
</gene>
<dbReference type="Gene3D" id="1.20.120.530">
    <property type="entry name" value="GntR ligand-binding domain-like"/>
    <property type="match status" value="1"/>
</dbReference>
<keyword evidence="2" id="KW-0238">DNA-binding</keyword>
<dbReference type="PANTHER" id="PTHR43537">
    <property type="entry name" value="TRANSCRIPTIONAL REGULATOR, GNTR FAMILY"/>
    <property type="match status" value="1"/>
</dbReference>
<reference evidence="5 6" key="1">
    <citation type="submission" date="2017-11" db="EMBL/GenBank/DDBJ databases">
        <title>Revised Sequence and Annotation of the Rhodobaca barguzinensis strain alga05 Genome.</title>
        <authorList>
            <person name="Kopejtka K."/>
            <person name="Tomasch J.M."/>
            <person name="Bunk B."/>
            <person name="Koblizek M."/>
        </authorList>
    </citation>
    <scope>NUCLEOTIDE SEQUENCE [LARGE SCALE GENOMIC DNA]</scope>
    <source>
        <strain evidence="6">alga05</strain>
    </source>
</reference>
<feature type="domain" description="HTH gntR-type" evidence="4">
    <location>
        <begin position="5"/>
        <end position="72"/>
    </location>
</feature>
<dbReference type="STRING" id="441209.GCA_001870665_02132"/>
<dbReference type="PROSITE" id="PS50949">
    <property type="entry name" value="HTH_GNTR"/>
    <property type="match status" value="1"/>
</dbReference>
<evidence type="ECO:0000259" key="4">
    <source>
        <dbReference type="PROSITE" id="PS50949"/>
    </source>
</evidence>
<dbReference type="SUPFAM" id="SSF46785">
    <property type="entry name" value="Winged helix' DNA-binding domain"/>
    <property type="match status" value="1"/>
</dbReference>
<keyword evidence="6" id="KW-1185">Reference proteome</keyword>
<dbReference type="Proteomes" id="UP000228948">
    <property type="component" value="Chromosome"/>
</dbReference>
<keyword evidence="3" id="KW-0804">Transcription</keyword>
<dbReference type="InterPro" id="IPR036388">
    <property type="entry name" value="WH-like_DNA-bd_sf"/>
</dbReference>
<evidence type="ECO:0000256" key="2">
    <source>
        <dbReference type="ARBA" id="ARBA00023125"/>
    </source>
</evidence>
<evidence type="ECO:0000256" key="3">
    <source>
        <dbReference type="ARBA" id="ARBA00023163"/>
    </source>
</evidence>
<accession>A0A2K8KAC8</accession>
<dbReference type="RefSeq" id="WP_071480912.1">
    <property type="nucleotide sequence ID" value="NZ_CP024899.1"/>
</dbReference>
<proteinExistence type="predicted"/>
<dbReference type="InterPro" id="IPR008920">
    <property type="entry name" value="TF_FadR/GntR_C"/>
</dbReference>
<dbReference type="SUPFAM" id="SSF48008">
    <property type="entry name" value="GntR ligand-binding domain-like"/>
    <property type="match status" value="1"/>
</dbReference>
<dbReference type="GO" id="GO:0003700">
    <property type="term" value="F:DNA-binding transcription factor activity"/>
    <property type="evidence" value="ECO:0007669"/>
    <property type="project" value="InterPro"/>
</dbReference>
<keyword evidence="1" id="KW-0805">Transcription regulation</keyword>
<dbReference type="SMART" id="SM00345">
    <property type="entry name" value="HTH_GNTR"/>
    <property type="match status" value="1"/>
</dbReference>